<protein>
    <submittedName>
        <fullName evidence="3">3-hydroxybutyryl-CoA dehydratase</fullName>
    </submittedName>
</protein>
<dbReference type="InterPro" id="IPR029069">
    <property type="entry name" value="HotDog_dom_sf"/>
</dbReference>
<feature type="domain" description="MaoC-like" evidence="2">
    <location>
        <begin position="15"/>
        <end position="115"/>
    </location>
</feature>
<proteinExistence type="predicted"/>
<dbReference type="Gene3D" id="3.10.129.10">
    <property type="entry name" value="Hotdog Thioesterase"/>
    <property type="match status" value="1"/>
</dbReference>
<keyword evidence="1" id="KW-0456">Lyase</keyword>
<dbReference type="InterPro" id="IPR050965">
    <property type="entry name" value="UPF0336/Enoyl-CoA_hydratase"/>
</dbReference>
<gene>
    <name evidence="3" type="ORF">DC094_09545</name>
</gene>
<dbReference type="OrthoDB" id="9774179at2"/>
<dbReference type="RefSeq" id="WP_116686888.1">
    <property type="nucleotide sequence ID" value="NZ_CAWNYD010000003.1"/>
</dbReference>
<dbReference type="Pfam" id="PF01575">
    <property type="entry name" value="MaoC_dehydratas"/>
    <property type="match status" value="1"/>
</dbReference>
<name>A0A2V1H0G1_9GAMM</name>
<comment type="caution">
    <text evidence="3">The sequence shown here is derived from an EMBL/GenBank/DDBJ whole genome shotgun (WGS) entry which is preliminary data.</text>
</comment>
<dbReference type="GO" id="GO:0004312">
    <property type="term" value="F:fatty acid synthase activity"/>
    <property type="evidence" value="ECO:0007669"/>
    <property type="project" value="InterPro"/>
</dbReference>
<evidence type="ECO:0000259" key="2">
    <source>
        <dbReference type="Pfam" id="PF01575"/>
    </source>
</evidence>
<dbReference type="CDD" id="cd03449">
    <property type="entry name" value="R_hydratase"/>
    <property type="match status" value="1"/>
</dbReference>
<dbReference type="PANTHER" id="PTHR43437">
    <property type="entry name" value="HYDROXYACYL-THIOESTER DEHYDRATASE TYPE 2, MITOCHONDRIAL-RELATED"/>
    <property type="match status" value="1"/>
</dbReference>
<dbReference type="SUPFAM" id="SSF54637">
    <property type="entry name" value="Thioesterase/thiol ester dehydrase-isomerase"/>
    <property type="match status" value="1"/>
</dbReference>
<sequence>MNSLENIPLDQLHEGLSASLEKTITQQDIQLFAAVSGDINPAHLDAEYAASTPFKEPIAHGMYGGALVSALLGTQLPGPGTIYLSQQLSFLRPVKIGDSLTAKATVKTIDAEKNRVVIDCQVTNQLGKPVITGEALVMAPLEKVVIEAPKVPQIQIEKNVADSTTA</sequence>
<evidence type="ECO:0000313" key="4">
    <source>
        <dbReference type="Proteomes" id="UP000244906"/>
    </source>
</evidence>
<dbReference type="Proteomes" id="UP000244906">
    <property type="component" value="Unassembled WGS sequence"/>
</dbReference>
<keyword evidence="4" id="KW-1185">Reference proteome</keyword>
<dbReference type="PRINTS" id="PR01483">
    <property type="entry name" value="FASYNTHASE"/>
</dbReference>
<dbReference type="InterPro" id="IPR003965">
    <property type="entry name" value="Fatty_acid_synthase"/>
</dbReference>
<evidence type="ECO:0000256" key="1">
    <source>
        <dbReference type="ARBA" id="ARBA00023239"/>
    </source>
</evidence>
<dbReference type="InterPro" id="IPR002539">
    <property type="entry name" value="MaoC-like_dom"/>
</dbReference>
<evidence type="ECO:0000313" key="3">
    <source>
        <dbReference type="EMBL" id="PVZ69553.1"/>
    </source>
</evidence>
<dbReference type="FunFam" id="3.10.129.10:FF:000042">
    <property type="entry name" value="MaoC domain protein dehydratase"/>
    <property type="match status" value="1"/>
</dbReference>
<dbReference type="GO" id="GO:0006633">
    <property type="term" value="P:fatty acid biosynthetic process"/>
    <property type="evidence" value="ECO:0007669"/>
    <property type="project" value="InterPro"/>
</dbReference>
<reference evidence="3 4" key="1">
    <citation type="submission" date="2018-04" db="EMBL/GenBank/DDBJ databases">
        <title>Thalassorhabdus spongiae gen. nov., sp. nov., isolated from a marine sponge in South-West Iceland.</title>
        <authorList>
            <person name="Knobloch S."/>
            <person name="Daussin A."/>
            <person name="Johannsson R."/>
            <person name="Marteinsson V.T."/>
        </authorList>
    </citation>
    <scope>NUCLEOTIDE SEQUENCE [LARGE SCALE GENOMIC DNA]</scope>
    <source>
        <strain evidence="3 4">Hp12</strain>
    </source>
</reference>
<organism evidence="3 4">
    <name type="scientific">Pelagibaculum spongiae</name>
    <dbReference type="NCBI Taxonomy" id="2080658"/>
    <lineage>
        <taxon>Bacteria</taxon>
        <taxon>Pseudomonadati</taxon>
        <taxon>Pseudomonadota</taxon>
        <taxon>Gammaproteobacteria</taxon>
        <taxon>Oceanospirillales</taxon>
        <taxon>Pelagibaculum</taxon>
    </lineage>
</organism>
<accession>A0A2V1H0G1</accession>
<dbReference type="GO" id="GO:0019171">
    <property type="term" value="F:(3R)-hydroxyacyl-[acyl-carrier-protein] dehydratase activity"/>
    <property type="evidence" value="ECO:0007669"/>
    <property type="project" value="TreeGrafter"/>
</dbReference>
<dbReference type="PANTHER" id="PTHR43437:SF3">
    <property type="entry name" value="HYDROXYACYL-THIOESTER DEHYDRATASE TYPE 2, MITOCHONDRIAL"/>
    <property type="match status" value="1"/>
</dbReference>
<dbReference type="GO" id="GO:0005835">
    <property type="term" value="C:fatty acid synthase complex"/>
    <property type="evidence" value="ECO:0007669"/>
    <property type="project" value="InterPro"/>
</dbReference>
<dbReference type="AlphaFoldDB" id="A0A2V1H0G1"/>
<dbReference type="EMBL" id="QDDL01000003">
    <property type="protein sequence ID" value="PVZ69553.1"/>
    <property type="molecule type" value="Genomic_DNA"/>
</dbReference>